<evidence type="ECO:0000259" key="3">
    <source>
        <dbReference type="Pfam" id="PF01551"/>
    </source>
</evidence>
<dbReference type="Proteomes" id="UP001597338">
    <property type="component" value="Unassembled WGS sequence"/>
</dbReference>
<keyword evidence="5" id="KW-1185">Reference proteome</keyword>
<feature type="signal peptide" evidence="2">
    <location>
        <begin position="1"/>
        <end position="23"/>
    </location>
</feature>
<dbReference type="EMBL" id="JBHUHF010000001">
    <property type="protein sequence ID" value="MFD2024247.1"/>
    <property type="molecule type" value="Genomic_DNA"/>
</dbReference>
<gene>
    <name evidence="4" type="ORF">ACFSL2_01845</name>
</gene>
<dbReference type="Pfam" id="PF03995">
    <property type="entry name" value="Inhibitor_I36"/>
    <property type="match status" value="1"/>
</dbReference>
<protein>
    <submittedName>
        <fullName evidence="4">Peptidase inhibitor family I36 protein</fullName>
    </submittedName>
</protein>
<dbReference type="InterPro" id="IPR050570">
    <property type="entry name" value="Cell_wall_metabolism_enzyme"/>
</dbReference>
<dbReference type="SUPFAM" id="SSF51261">
    <property type="entry name" value="Duplicated hybrid motif"/>
    <property type="match status" value="1"/>
</dbReference>
<reference evidence="5" key="1">
    <citation type="journal article" date="2019" name="Int. J. Syst. Evol. Microbiol.">
        <title>The Global Catalogue of Microorganisms (GCM) 10K type strain sequencing project: providing services to taxonomists for standard genome sequencing and annotation.</title>
        <authorList>
            <consortium name="The Broad Institute Genomics Platform"/>
            <consortium name="The Broad Institute Genome Sequencing Center for Infectious Disease"/>
            <person name="Wu L."/>
            <person name="Ma J."/>
        </authorList>
    </citation>
    <scope>NUCLEOTIDE SEQUENCE [LARGE SCALE GENOMIC DNA]</scope>
    <source>
        <strain evidence="5">CCM 7043</strain>
    </source>
</reference>
<organism evidence="4 5">
    <name type="scientific">Promicromonospora aerolata</name>
    <dbReference type="NCBI Taxonomy" id="195749"/>
    <lineage>
        <taxon>Bacteria</taxon>
        <taxon>Bacillati</taxon>
        <taxon>Actinomycetota</taxon>
        <taxon>Actinomycetes</taxon>
        <taxon>Micrococcales</taxon>
        <taxon>Promicromonosporaceae</taxon>
        <taxon>Promicromonospora</taxon>
    </lineage>
</organism>
<dbReference type="InterPro" id="IPR016047">
    <property type="entry name" value="M23ase_b-sheet_dom"/>
</dbReference>
<evidence type="ECO:0000256" key="2">
    <source>
        <dbReference type="SAM" id="SignalP"/>
    </source>
</evidence>
<dbReference type="CDD" id="cd12797">
    <property type="entry name" value="M23_peptidase"/>
    <property type="match status" value="1"/>
</dbReference>
<dbReference type="PANTHER" id="PTHR21666">
    <property type="entry name" value="PEPTIDASE-RELATED"/>
    <property type="match status" value="1"/>
</dbReference>
<evidence type="ECO:0000313" key="5">
    <source>
        <dbReference type="Proteomes" id="UP001597338"/>
    </source>
</evidence>
<sequence length="292" mass="30885">MMSPLRKILASAGVVAVMLGASAAVAPTASAGVNDGRCDSGEVCLYDGTGRTGSMRDLVNSWKDFGTGSGCAKFVTGAKRGQCLKNQVGSVWNRTSKTVGVYYNSGYRGAGQKIGAGTAANLNSTLNNDNAGMHIGNLNRIAWQLYEAGGGTITSHFDGYVNTPGRHEGIDMAKGIGTPVHALARGWVTRVTEGYTGRSGLSTIAIYYSAIDKTVVYLHANPKDSVDAGDYVHTGDIIGYESWRGVSSSSAAHTHVEMRPGRQTSAARSVDDWTLENPDPTNFWVARGLREN</sequence>
<dbReference type="RefSeq" id="WP_377196197.1">
    <property type="nucleotide sequence ID" value="NZ_JBHUHF010000001.1"/>
</dbReference>
<name>A0ABW4V204_9MICO</name>
<feature type="chain" id="PRO_5046519284" evidence="2">
    <location>
        <begin position="24"/>
        <end position="292"/>
    </location>
</feature>
<proteinExistence type="predicted"/>
<feature type="domain" description="M23ase beta-sheet core" evidence="3">
    <location>
        <begin position="166"/>
        <end position="262"/>
    </location>
</feature>
<keyword evidence="1 2" id="KW-0732">Signal</keyword>
<accession>A0ABW4V204</accession>
<evidence type="ECO:0000256" key="1">
    <source>
        <dbReference type="ARBA" id="ARBA00022729"/>
    </source>
</evidence>
<comment type="caution">
    <text evidence="4">The sequence shown here is derived from an EMBL/GenBank/DDBJ whole genome shotgun (WGS) entry which is preliminary data.</text>
</comment>
<dbReference type="InterPro" id="IPR011055">
    <property type="entry name" value="Dup_hybrid_motif"/>
</dbReference>
<dbReference type="Gene3D" id="2.70.70.10">
    <property type="entry name" value="Glucose Permease (Domain IIA)"/>
    <property type="match status" value="1"/>
</dbReference>
<dbReference type="Pfam" id="PF01551">
    <property type="entry name" value="Peptidase_M23"/>
    <property type="match status" value="1"/>
</dbReference>
<dbReference type="PANTHER" id="PTHR21666:SF289">
    <property type="entry name" value="L-ALA--D-GLU ENDOPEPTIDASE"/>
    <property type="match status" value="1"/>
</dbReference>
<evidence type="ECO:0000313" key="4">
    <source>
        <dbReference type="EMBL" id="MFD2024247.1"/>
    </source>
</evidence>